<evidence type="ECO:0000256" key="5">
    <source>
        <dbReference type="RuleBase" id="RU004336"/>
    </source>
</evidence>
<dbReference type="Gene3D" id="3.20.20.80">
    <property type="entry name" value="Glycosidases"/>
    <property type="match status" value="1"/>
</dbReference>
<proteinExistence type="inferred from homology"/>
<dbReference type="FunFam" id="3.20.20.80:FF:000010">
    <property type="entry name" value="glucan endo-1,3-beta-glucosidase, basic"/>
    <property type="match status" value="1"/>
</dbReference>
<evidence type="ECO:0008006" key="8">
    <source>
        <dbReference type="Google" id="ProtNLM"/>
    </source>
</evidence>
<dbReference type="PROSITE" id="PS00587">
    <property type="entry name" value="GLYCOSYL_HYDROL_F17"/>
    <property type="match status" value="1"/>
</dbReference>
<dbReference type="EMBL" id="JBBWWQ010000015">
    <property type="protein sequence ID" value="KAK8928954.1"/>
    <property type="molecule type" value="Genomic_DNA"/>
</dbReference>
<dbReference type="GO" id="GO:0005975">
    <property type="term" value="P:carbohydrate metabolic process"/>
    <property type="evidence" value="ECO:0007669"/>
    <property type="project" value="InterPro"/>
</dbReference>
<evidence type="ECO:0000256" key="3">
    <source>
        <dbReference type="ARBA" id="ARBA00023295"/>
    </source>
</evidence>
<keyword evidence="2 5" id="KW-0378">Hydrolase</keyword>
<dbReference type="GO" id="GO:0042973">
    <property type="term" value="F:glucan endo-1,3-beta-D-glucosidase activity"/>
    <property type="evidence" value="ECO:0007669"/>
    <property type="project" value="UniProtKB-ARBA"/>
</dbReference>
<dbReference type="InterPro" id="IPR044965">
    <property type="entry name" value="Glyco_hydro_17_plant"/>
</dbReference>
<dbReference type="PANTHER" id="PTHR32227">
    <property type="entry name" value="GLUCAN ENDO-1,3-BETA-GLUCOSIDASE BG1-RELATED-RELATED"/>
    <property type="match status" value="1"/>
</dbReference>
<evidence type="ECO:0000313" key="7">
    <source>
        <dbReference type="Proteomes" id="UP001418222"/>
    </source>
</evidence>
<comment type="similarity">
    <text evidence="1 4">Belongs to the glycosyl hydrolase 17 family.</text>
</comment>
<comment type="caution">
    <text evidence="6">The sequence shown here is derived from an EMBL/GenBank/DDBJ whole genome shotgun (WGS) entry which is preliminary data.</text>
</comment>
<evidence type="ECO:0000256" key="2">
    <source>
        <dbReference type="ARBA" id="ARBA00022801"/>
    </source>
</evidence>
<evidence type="ECO:0000256" key="4">
    <source>
        <dbReference type="RuleBase" id="RU004335"/>
    </source>
</evidence>
<protein>
    <recommendedName>
        <fullName evidence="8">Glucan endo-1,3-beta-D-glucosidase</fullName>
    </recommendedName>
</protein>
<dbReference type="Pfam" id="PF00332">
    <property type="entry name" value="Glyco_hydro_17"/>
    <property type="match status" value="1"/>
</dbReference>
<dbReference type="InterPro" id="IPR017853">
    <property type="entry name" value="GH"/>
</dbReference>
<dbReference type="Proteomes" id="UP001418222">
    <property type="component" value="Unassembled WGS sequence"/>
</dbReference>
<keyword evidence="3 5" id="KW-0326">Glycosidase</keyword>
<sequence length="359" mass="38165">MERRCSSSLQLLLLRHPFFVAAAISLLVSAFLITTTAAAAAGSGRQGLMGLNYGMKGDNLPTPPEVISLCKSKNITRLRLFDPDPAALAALENSGIHVILGCYNDDLPNFAADPSSAVAWVDANVVPYAAALNFTYIDIGNEVIPGELAAFVLPAMRNIDAALRSAGISVPVTTAVSTAVLGTSYPPSQGAFTEQASQVMGPIISFLASTNAPLLANVYPYFAYADNPEEIRLDYALFATSDIVVQDGSLGYSNLFDAMVDSVSSAVERLGGAGVRVVVSETGWPSAGGGNASTVDNARAYNNNLIRHVNEKTGTPKCPGNDLEVYTFALFNENLKPEGTERNFGMFYPNMTEVYHVEF</sequence>
<accession>A0AAP0B5S5</accession>
<name>A0AAP0B5S5_9ASPA</name>
<evidence type="ECO:0000256" key="1">
    <source>
        <dbReference type="ARBA" id="ARBA00008773"/>
    </source>
</evidence>
<dbReference type="InterPro" id="IPR000490">
    <property type="entry name" value="Glyco_hydro_17"/>
</dbReference>
<dbReference type="SUPFAM" id="SSF51445">
    <property type="entry name" value="(Trans)glycosidases"/>
    <property type="match status" value="1"/>
</dbReference>
<gene>
    <name evidence="6" type="ORF">KSP39_PZI017694</name>
</gene>
<organism evidence="6 7">
    <name type="scientific">Platanthera zijinensis</name>
    <dbReference type="NCBI Taxonomy" id="2320716"/>
    <lineage>
        <taxon>Eukaryota</taxon>
        <taxon>Viridiplantae</taxon>
        <taxon>Streptophyta</taxon>
        <taxon>Embryophyta</taxon>
        <taxon>Tracheophyta</taxon>
        <taxon>Spermatophyta</taxon>
        <taxon>Magnoliopsida</taxon>
        <taxon>Liliopsida</taxon>
        <taxon>Asparagales</taxon>
        <taxon>Orchidaceae</taxon>
        <taxon>Orchidoideae</taxon>
        <taxon>Orchideae</taxon>
        <taxon>Orchidinae</taxon>
        <taxon>Platanthera</taxon>
    </lineage>
</organism>
<evidence type="ECO:0000313" key="6">
    <source>
        <dbReference type="EMBL" id="KAK8928954.1"/>
    </source>
</evidence>
<keyword evidence="7" id="KW-1185">Reference proteome</keyword>
<dbReference type="AlphaFoldDB" id="A0AAP0B5S5"/>
<reference evidence="6 7" key="1">
    <citation type="journal article" date="2022" name="Nat. Plants">
        <title>Genomes of leafy and leafless Platanthera orchids illuminate the evolution of mycoheterotrophy.</title>
        <authorList>
            <person name="Li M.H."/>
            <person name="Liu K.W."/>
            <person name="Li Z."/>
            <person name="Lu H.C."/>
            <person name="Ye Q.L."/>
            <person name="Zhang D."/>
            <person name="Wang J.Y."/>
            <person name="Li Y.F."/>
            <person name="Zhong Z.M."/>
            <person name="Liu X."/>
            <person name="Yu X."/>
            <person name="Liu D.K."/>
            <person name="Tu X.D."/>
            <person name="Liu B."/>
            <person name="Hao Y."/>
            <person name="Liao X.Y."/>
            <person name="Jiang Y.T."/>
            <person name="Sun W.H."/>
            <person name="Chen J."/>
            <person name="Chen Y.Q."/>
            <person name="Ai Y."/>
            <person name="Zhai J.W."/>
            <person name="Wu S.S."/>
            <person name="Zhou Z."/>
            <person name="Hsiao Y.Y."/>
            <person name="Wu W.L."/>
            <person name="Chen Y.Y."/>
            <person name="Lin Y.F."/>
            <person name="Hsu J.L."/>
            <person name="Li C.Y."/>
            <person name="Wang Z.W."/>
            <person name="Zhao X."/>
            <person name="Zhong W.Y."/>
            <person name="Ma X.K."/>
            <person name="Ma L."/>
            <person name="Huang J."/>
            <person name="Chen G.Z."/>
            <person name="Huang M.Z."/>
            <person name="Huang L."/>
            <person name="Peng D.H."/>
            <person name="Luo Y.B."/>
            <person name="Zou S.Q."/>
            <person name="Chen S.P."/>
            <person name="Lan S."/>
            <person name="Tsai W.C."/>
            <person name="Van de Peer Y."/>
            <person name="Liu Z.J."/>
        </authorList>
    </citation>
    <scope>NUCLEOTIDE SEQUENCE [LARGE SCALE GENOMIC DNA]</scope>
    <source>
        <strain evidence="6">Lor287</strain>
    </source>
</reference>